<keyword evidence="1" id="KW-0732">Signal</keyword>
<evidence type="ECO:0000259" key="2">
    <source>
        <dbReference type="Pfam" id="PF07589"/>
    </source>
</evidence>
<dbReference type="OrthoDB" id="8701420at2"/>
<feature type="chain" id="PRO_5020931227" evidence="1">
    <location>
        <begin position="23"/>
        <end position="213"/>
    </location>
</feature>
<dbReference type="Pfam" id="PF07589">
    <property type="entry name" value="PEP-CTERM"/>
    <property type="match status" value="1"/>
</dbReference>
<dbReference type="RefSeq" id="WP_133324255.1">
    <property type="nucleotide sequence ID" value="NZ_SMYL01000001.1"/>
</dbReference>
<feature type="domain" description="Ice-binding protein C-terminal" evidence="2">
    <location>
        <begin position="188"/>
        <end position="211"/>
    </location>
</feature>
<dbReference type="Proteomes" id="UP000294829">
    <property type="component" value="Unassembled WGS sequence"/>
</dbReference>
<name>A0A4R5W4K1_9BURK</name>
<organism evidence="3 4">
    <name type="scientific">Sapientia aquatica</name>
    <dbReference type="NCBI Taxonomy" id="1549640"/>
    <lineage>
        <taxon>Bacteria</taxon>
        <taxon>Pseudomonadati</taxon>
        <taxon>Pseudomonadota</taxon>
        <taxon>Betaproteobacteria</taxon>
        <taxon>Burkholderiales</taxon>
        <taxon>Oxalobacteraceae</taxon>
        <taxon>Sapientia</taxon>
    </lineage>
</organism>
<proteinExistence type="predicted"/>
<sequence length="213" mass="21708">MKRISSTILFATLLASVSIAQATGINLVVNGDFSNPGQGSSWHAVPNGGVPGWTNTVNSDGIEIDSAGVIGGLAYPGTTQSAELNGSTWDTISQTITGLTIGDTYIVSWAYGERPGSGFQQTNVSFGDALIATDTSSGQAQTLTWALNTVQVVATANSENLVFAAVNEAGHGGSRPSVGNEITAVSVSVPEPMTTALLGLGLLALAGLRRKAK</sequence>
<dbReference type="NCBIfam" id="TIGR02595">
    <property type="entry name" value="PEP_CTERM"/>
    <property type="match status" value="1"/>
</dbReference>
<comment type="caution">
    <text evidence="3">The sequence shown here is derived from an EMBL/GenBank/DDBJ whole genome shotgun (WGS) entry which is preliminary data.</text>
</comment>
<gene>
    <name evidence="3" type="ORF">E2I14_00170</name>
</gene>
<evidence type="ECO:0000313" key="3">
    <source>
        <dbReference type="EMBL" id="TDK68012.1"/>
    </source>
</evidence>
<protein>
    <submittedName>
        <fullName evidence="3">PEP-CTERM sorting domain-containing protein</fullName>
    </submittedName>
</protein>
<reference evidence="3 4" key="1">
    <citation type="submission" date="2019-03" db="EMBL/GenBank/DDBJ databases">
        <title>Sapientia aquatica gen. nov., sp. nov., isolated from a crater lake.</title>
        <authorList>
            <person name="Felfoldi T."/>
            <person name="Szabo A."/>
            <person name="Toth E."/>
            <person name="Schumann P."/>
            <person name="Keki Z."/>
            <person name="Marialigeti K."/>
            <person name="Mathe I."/>
        </authorList>
    </citation>
    <scope>NUCLEOTIDE SEQUENCE [LARGE SCALE GENOMIC DNA]</scope>
    <source>
        <strain evidence="3 4">SA-152</strain>
    </source>
</reference>
<dbReference type="EMBL" id="SMYL01000001">
    <property type="protein sequence ID" value="TDK68012.1"/>
    <property type="molecule type" value="Genomic_DNA"/>
</dbReference>
<accession>A0A4R5W4K1</accession>
<evidence type="ECO:0000256" key="1">
    <source>
        <dbReference type="SAM" id="SignalP"/>
    </source>
</evidence>
<dbReference type="AlphaFoldDB" id="A0A4R5W4K1"/>
<evidence type="ECO:0000313" key="4">
    <source>
        <dbReference type="Proteomes" id="UP000294829"/>
    </source>
</evidence>
<dbReference type="InterPro" id="IPR013424">
    <property type="entry name" value="Ice-binding_C"/>
</dbReference>
<dbReference type="Gene3D" id="2.60.120.260">
    <property type="entry name" value="Galactose-binding domain-like"/>
    <property type="match status" value="1"/>
</dbReference>
<keyword evidence="4" id="KW-1185">Reference proteome</keyword>
<feature type="signal peptide" evidence="1">
    <location>
        <begin position="1"/>
        <end position="22"/>
    </location>
</feature>